<dbReference type="RefSeq" id="WP_046135803.1">
    <property type="nucleotide sequence ID" value="NZ_FQVC01000002.1"/>
</dbReference>
<evidence type="ECO:0000256" key="1">
    <source>
        <dbReference type="ARBA" id="ARBA00004651"/>
    </source>
</evidence>
<evidence type="ECO:0000313" key="7">
    <source>
        <dbReference type="EMBL" id="KKB83726.1"/>
    </source>
</evidence>
<comment type="subcellular location">
    <subcellularLocation>
        <location evidence="1">Cell membrane</location>
        <topology evidence="1">Multi-pass membrane protein</topology>
    </subcellularLocation>
</comment>
<feature type="transmembrane region" description="Helical" evidence="6">
    <location>
        <begin position="158"/>
        <end position="183"/>
    </location>
</feature>
<reference evidence="8 10" key="2">
    <citation type="submission" date="2016-11" db="EMBL/GenBank/DDBJ databases">
        <authorList>
            <person name="Jaros S."/>
            <person name="Januszkiewicz K."/>
            <person name="Wedrychowicz H."/>
        </authorList>
    </citation>
    <scope>NUCLEOTIDE SEQUENCE [LARGE SCALE GENOMIC DNA]</scope>
    <source>
        <strain evidence="8 10">DSM 17137</strain>
    </source>
</reference>
<feature type="transmembrane region" description="Helical" evidence="6">
    <location>
        <begin position="195"/>
        <end position="218"/>
    </location>
</feature>
<dbReference type="EMBL" id="LAJF01000089">
    <property type="protein sequence ID" value="KKB83726.1"/>
    <property type="molecule type" value="Genomic_DNA"/>
</dbReference>
<feature type="transmembrane region" description="Helical" evidence="6">
    <location>
        <begin position="230"/>
        <end position="254"/>
    </location>
</feature>
<evidence type="ECO:0000256" key="6">
    <source>
        <dbReference type="SAM" id="Phobius"/>
    </source>
</evidence>
<reference evidence="7 9" key="1">
    <citation type="submission" date="2015-03" db="EMBL/GenBank/DDBJ databases">
        <authorList>
            <person name="Hassan Y.I."/>
            <person name="Lepp D."/>
            <person name="Zhou T."/>
        </authorList>
    </citation>
    <scope>NUCLEOTIDE SEQUENCE [LARGE SCALE GENOMIC DNA]</scope>
    <source>
        <strain evidence="7 9">DSM 17137</strain>
    </source>
</reference>
<keyword evidence="9" id="KW-1185">Reference proteome</keyword>
<proteinExistence type="predicted"/>
<dbReference type="GO" id="GO:0005886">
    <property type="term" value="C:plasma membrane"/>
    <property type="evidence" value="ECO:0007669"/>
    <property type="project" value="UniProtKB-SubCell"/>
</dbReference>
<dbReference type="AlphaFoldDB" id="A0A0F5LMY5"/>
<sequence length="366" mass="40289">MDKATAELSRQIGRGREARSPIEIPVPGWKDIFYRVFMSIMRDRILLTAAGVTFYFLLALVPTLNAFISIYGLFNDRANVIDHVDLLVGIVPPGGLDIIREQLLRLASQGNEALGLTLITSLAIAFWSAGAGIRAMFEAMNIAYQEQEKRQFFVVHALALLFTFAGAIAALLVVSTVVVVPLLLDLFAAEGSFEWLVRVSSYGAMLLVLLVGICALYRWGPSREKAKWHWITPGAFVAVVLLGVASFLFSWYLANFTDYGAAYGSLGALIGFLTWIWISVTLVIIGAQLNSEIEHQTAQDSTTGPELPLGERGAYMADSVGRVWPPDRRRLRTVTRPERDPVSLGMIALTMASVIVLSIVQRGRDR</sequence>
<dbReference type="NCBIfam" id="TIGR00765">
    <property type="entry name" value="yihY_not_rbn"/>
    <property type="match status" value="1"/>
</dbReference>
<evidence type="ECO:0000256" key="2">
    <source>
        <dbReference type="ARBA" id="ARBA00022475"/>
    </source>
</evidence>
<keyword evidence="4 6" id="KW-1133">Transmembrane helix</keyword>
<evidence type="ECO:0000313" key="8">
    <source>
        <dbReference type="EMBL" id="SHE72601.1"/>
    </source>
</evidence>
<dbReference type="OrthoDB" id="9781030at2"/>
<dbReference type="PANTHER" id="PTHR30213">
    <property type="entry name" value="INNER MEMBRANE PROTEIN YHJD"/>
    <property type="match status" value="1"/>
</dbReference>
<dbReference type="Proteomes" id="UP000184533">
    <property type="component" value="Unassembled WGS sequence"/>
</dbReference>
<protein>
    <submittedName>
        <fullName evidence="8">Membrane protein</fullName>
    </submittedName>
</protein>
<evidence type="ECO:0000313" key="10">
    <source>
        <dbReference type="Proteomes" id="UP000184533"/>
    </source>
</evidence>
<evidence type="ECO:0000256" key="4">
    <source>
        <dbReference type="ARBA" id="ARBA00022989"/>
    </source>
</evidence>
<dbReference type="InterPro" id="IPR017039">
    <property type="entry name" value="Virul_fac_BrkB"/>
</dbReference>
<evidence type="ECO:0000313" key="9">
    <source>
        <dbReference type="Proteomes" id="UP000033608"/>
    </source>
</evidence>
<dbReference type="STRING" id="1121477.SAMN02745223_01015"/>
<keyword evidence="2" id="KW-1003">Cell membrane</keyword>
<dbReference type="PATRIC" id="fig|1121477.3.peg.3885"/>
<accession>A0A0F5LMY5</accession>
<dbReference type="PANTHER" id="PTHR30213:SF0">
    <property type="entry name" value="UPF0761 MEMBRANE PROTEIN YIHY"/>
    <property type="match status" value="1"/>
</dbReference>
<organism evidence="7 9">
    <name type="scientific">Devosia limi DSM 17137</name>
    <dbReference type="NCBI Taxonomy" id="1121477"/>
    <lineage>
        <taxon>Bacteria</taxon>
        <taxon>Pseudomonadati</taxon>
        <taxon>Pseudomonadota</taxon>
        <taxon>Alphaproteobacteria</taxon>
        <taxon>Hyphomicrobiales</taxon>
        <taxon>Devosiaceae</taxon>
        <taxon>Devosia</taxon>
    </lineage>
</organism>
<evidence type="ECO:0000256" key="5">
    <source>
        <dbReference type="ARBA" id="ARBA00023136"/>
    </source>
</evidence>
<gene>
    <name evidence="8" type="ORF">SAMN02745223_01015</name>
    <name evidence="7" type="ORF">VW29_13630</name>
</gene>
<feature type="transmembrane region" description="Helical" evidence="6">
    <location>
        <begin position="113"/>
        <end position="137"/>
    </location>
</feature>
<dbReference type="Pfam" id="PF03631">
    <property type="entry name" value="Virul_fac_BrkB"/>
    <property type="match status" value="1"/>
</dbReference>
<feature type="transmembrane region" description="Helical" evidence="6">
    <location>
        <begin position="342"/>
        <end position="360"/>
    </location>
</feature>
<feature type="transmembrane region" description="Helical" evidence="6">
    <location>
        <begin position="45"/>
        <end position="74"/>
    </location>
</feature>
<dbReference type="EMBL" id="FQVC01000002">
    <property type="protein sequence ID" value="SHE72601.1"/>
    <property type="molecule type" value="Genomic_DNA"/>
</dbReference>
<keyword evidence="3 6" id="KW-0812">Transmembrane</keyword>
<evidence type="ECO:0000256" key="3">
    <source>
        <dbReference type="ARBA" id="ARBA00022692"/>
    </source>
</evidence>
<name>A0A0F5LMY5_9HYPH</name>
<dbReference type="Proteomes" id="UP000033608">
    <property type="component" value="Unassembled WGS sequence"/>
</dbReference>
<keyword evidence="5 6" id="KW-0472">Membrane</keyword>
<feature type="transmembrane region" description="Helical" evidence="6">
    <location>
        <begin position="260"/>
        <end position="285"/>
    </location>
</feature>